<dbReference type="STRING" id="200904.GCA_900168775_00107"/>
<dbReference type="RefSeq" id="WP_113868072.1">
    <property type="nucleotide sequence ID" value="NZ_BAABQN010000004.1"/>
</dbReference>
<gene>
    <name evidence="2" type="ORF">DES48_103224</name>
</gene>
<name>A0A366EC37_9BACI</name>
<proteinExistence type="predicted"/>
<evidence type="ECO:0000313" key="2">
    <source>
        <dbReference type="EMBL" id="RBO99897.1"/>
    </source>
</evidence>
<reference evidence="2 3" key="1">
    <citation type="submission" date="2018-06" db="EMBL/GenBank/DDBJ databases">
        <title>Genomic Encyclopedia of Type Strains, Phase IV (KMG-IV): sequencing the most valuable type-strain genomes for metagenomic binning, comparative biology and taxonomic classification.</title>
        <authorList>
            <person name="Goeker M."/>
        </authorList>
    </citation>
    <scope>NUCLEOTIDE SEQUENCE [LARGE SCALE GENOMIC DNA]</scope>
    <source>
        <strain evidence="2 3">DSM 15140</strain>
    </source>
</reference>
<comment type="caution">
    <text evidence="2">The sequence shown here is derived from an EMBL/GenBank/DDBJ whole genome shotgun (WGS) entry which is preliminary data.</text>
</comment>
<protein>
    <submittedName>
        <fullName evidence="2">RimJ/RimL family protein N-acetyltransferase</fullName>
    </submittedName>
</protein>
<dbReference type="InterPro" id="IPR000182">
    <property type="entry name" value="GNAT_dom"/>
</dbReference>
<dbReference type="CDD" id="cd04301">
    <property type="entry name" value="NAT_SF"/>
    <property type="match status" value="1"/>
</dbReference>
<dbReference type="PANTHER" id="PTHR43415">
    <property type="entry name" value="SPERMIDINE N(1)-ACETYLTRANSFERASE"/>
    <property type="match status" value="1"/>
</dbReference>
<dbReference type="PROSITE" id="PS51186">
    <property type="entry name" value="GNAT"/>
    <property type="match status" value="1"/>
</dbReference>
<dbReference type="PANTHER" id="PTHR43415:SF5">
    <property type="entry name" value="ACETYLTRANSFERASE"/>
    <property type="match status" value="1"/>
</dbReference>
<evidence type="ECO:0000259" key="1">
    <source>
        <dbReference type="PROSITE" id="PS51186"/>
    </source>
</evidence>
<feature type="domain" description="N-acetyltransferase" evidence="1">
    <location>
        <begin position="2"/>
        <end position="168"/>
    </location>
</feature>
<dbReference type="OrthoDB" id="9795206at2"/>
<dbReference type="SUPFAM" id="SSF55729">
    <property type="entry name" value="Acyl-CoA N-acyltransferases (Nat)"/>
    <property type="match status" value="1"/>
</dbReference>
<dbReference type="Proteomes" id="UP000252254">
    <property type="component" value="Unassembled WGS sequence"/>
</dbReference>
<organism evidence="2 3">
    <name type="scientific">Paraliobacillus ryukyuensis</name>
    <dbReference type="NCBI Taxonomy" id="200904"/>
    <lineage>
        <taxon>Bacteria</taxon>
        <taxon>Bacillati</taxon>
        <taxon>Bacillota</taxon>
        <taxon>Bacilli</taxon>
        <taxon>Bacillales</taxon>
        <taxon>Bacillaceae</taxon>
        <taxon>Paraliobacillus</taxon>
    </lineage>
</organism>
<keyword evidence="3" id="KW-1185">Reference proteome</keyword>
<dbReference type="AlphaFoldDB" id="A0A366EC37"/>
<accession>A0A366EC37</accession>
<keyword evidence="2" id="KW-0808">Transferase</keyword>
<dbReference type="EMBL" id="QNRI01000003">
    <property type="protein sequence ID" value="RBO99897.1"/>
    <property type="molecule type" value="Genomic_DNA"/>
</dbReference>
<dbReference type="Gene3D" id="3.40.630.30">
    <property type="match status" value="1"/>
</dbReference>
<evidence type="ECO:0000313" key="3">
    <source>
        <dbReference type="Proteomes" id="UP000252254"/>
    </source>
</evidence>
<sequence length="182" mass="20917">MIRLTYFTEADIEQLVAWNADTSAAFLMQWSGKEFTYPLTKAQIERYMQESNKANATKLIYKVIDEASNQVIGFCALNKIDYQHKSARISKILIGESSMRGKGFGRQIIQALLQIGFETLHLHRISLGVFDFNQAAISCYKNVGLKVEGVLRDTCLVDNEYWSLYEMSMLEQEYNTLIQVYN</sequence>
<dbReference type="GO" id="GO:0016747">
    <property type="term" value="F:acyltransferase activity, transferring groups other than amino-acyl groups"/>
    <property type="evidence" value="ECO:0007669"/>
    <property type="project" value="InterPro"/>
</dbReference>
<dbReference type="Pfam" id="PF13302">
    <property type="entry name" value="Acetyltransf_3"/>
    <property type="match status" value="1"/>
</dbReference>
<dbReference type="InterPro" id="IPR016181">
    <property type="entry name" value="Acyl_CoA_acyltransferase"/>
</dbReference>